<keyword evidence="2" id="KW-1185">Reference proteome</keyword>
<dbReference type="AlphaFoldDB" id="A0A317T0P6"/>
<dbReference type="STRING" id="42249.A0A317T0P6"/>
<dbReference type="OrthoDB" id="5384553at2759"/>
<organism evidence="1 2">
    <name type="scientific">Tuber magnatum</name>
    <name type="common">white Piedmont truffle</name>
    <dbReference type="NCBI Taxonomy" id="42249"/>
    <lineage>
        <taxon>Eukaryota</taxon>
        <taxon>Fungi</taxon>
        <taxon>Dikarya</taxon>
        <taxon>Ascomycota</taxon>
        <taxon>Pezizomycotina</taxon>
        <taxon>Pezizomycetes</taxon>
        <taxon>Pezizales</taxon>
        <taxon>Tuberaceae</taxon>
        <taxon>Tuber</taxon>
    </lineage>
</organism>
<proteinExistence type="predicted"/>
<name>A0A317T0P6_9PEZI</name>
<evidence type="ECO:0000313" key="2">
    <source>
        <dbReference type="Proteomes" id="UP000246991"/>
    </source>
</evidence>
<gene>
    <name evidence="1" type="ORF">C7212DRAFT_341588</name>
</gene>
<dbReference type="Proteomes" id="UP000246991">
    <property type="component" value="Unassembled WGS sequence"/>
</dbReference>
<protein>
    <submittedName>
        <fullName evidence="1">Uncharacterized protein</fullName>
    </submittedName>
</protein>
<dbReference type="EMBL" id="PYWC01000011">
    <property type="protein sequence ID" value="PWW78976.1"/>
    <property type="molecule type" value="Genomic_DNA"/>
</dbReference>
<accession>A0A317T0P6</accession>
<sequence length="300" mass="33061">MSWCKHTESLDFANDPQCTTFREANRLEALALHEFPNPNVPARSRLSLVGQRRKSVIMRKLVAPMRYPSSQARGIHVHPHLPTLNHGTPILLADCPTPGDLYITSYNSNCHEISQQSLSWSARLTVGEEPGPAFLAQGLLSQLLMPFSDVLCFFVADHGGLQGVAETMQALMAKGQGSNLSSLIAPNTFVIPENDEMLAYTDLIALQMGNITVHFSEIRVISIPSGHHEAMMEIIAILQECTALIHQKYSTPFIGIIAMTQPVISLLQYLHTHLLICYSTASGNMLKTLDAATSQRNYPT</sequence>
<reference evidence="1 2" key="1">
    <citation type="submission" date="2018-03" db="EMBL/GenBank/DDBJ databases">
        <title>Genomes of Pezizomycetes fungi and the evolution of truffles.</title>
        <authorList>
            <person name="Murat C."/>
            <person name="Payen T."/>
            <person name="Noel B."/>
            <person name="Kuo A."/>
            <person name="Martin F.M."/>
        </authorList>
    </citation>
    <scope>NUCLEOTIDE SEQUENCE [LARGE SCALE GENOMIC DNA]</scope>
    <source>
        <strain evidence="1">091103-1</strain>
    </source>
</reference>
<comment type="caution">
    <text evidence="1">The sequence shown here is derived from an EMBL/GenBank/DDBJ whole genome shotgun (WGS) entry which is preliminary data.</text>
</comment>
<evidence type="ECO:0000313" key="1">
    <source>
        <dbReference type="EMBL" id="PWW78976.1"/>
    </source>
</evidence>